<reference evidence="2 3" key="2">
    <citation type="submission" date="2018-11" db="EMBL/GenBank/DDBJ databases">
        <authorList>
            <consortium name="Pathogen Informatics"/>
        </authorList>
    </citation>
    <scope>NUCLEOTIDE SEQUENCE [LARGE SCALE GENOMIC DNA]</scope>
</reference>
<dbReference type="STRING" id="60517.A0A0R3WDA5"/>
<evidence type="ECO:0000313" key="3">
    <source>
        <dbReference type="Proteomes" id="UP000282613"/>
    </source>
</evidence>
<dbReference type="InterPro" id="IPR000210">
    <property type="entry name" value="BTB/POZ_dom"/>
</dbReference>
<dbReference type="EMBL" id="UYRS01018878">
    <property type="protein sequence ID" value="VDK40935.1"/>
    <property type="molecule type" value="Genomic_DNA"/>
</dbReference>
<evidence type="ECO:0000259" key="1">
    <source>
        <dbReference type="PROSITE" id="PS50097"/>
    </source>
</evidence>
<dbReference type="PROSITE" id="PS50097">
    <property type="entry name" value="BTB"/>
    <property type="match status" value="1"/>
</dbReference>
<dbReference type="Pfam" id="PF00651">
    <property type="entry name" value="BTB"/>
    <property type="match status" value="1"/>
</dbReference>
<dbReference type="CDD" id="cd18186">
    <property type="entry name" value="BTB_POZ_ZBTB_KLHL-like"/>
    <property type="match status" value="1"/>
</dbReference>
<dbReference type="SUPFAM" id="SSF54695">
    <property type="entry name" value="POZ domain"/>
    <property type="match status" value="1"/>
</dbReference>
<evidence type="ECO:0000313" key="4">
    <source>
        <dbReference type="WBParaSite" id="TASK_0000873901-mRNA-1"/>
    </source>
</evidence>
<keyword evidence="3" id="KW-1185">Reference proteome</keyword>
<gene>
    <name evidence="2" type="ORF">TASK_LOCUS8740</name>
</gene>
<protein>
    <submittedName>
        <fullName evidence="4">BTB domain-containing protein</fullName>
    </submittedName>
</protein>
<feature type="domain" description="BTB" evidence="1">
    <location>
        <begin position="48"/>
        <end position="108"/>
    </location>
</feature>
<evidence type="ECO:0000313" key="2">
    <source>
        <dbReference type="EMBL" id="VDK40935.1"/>
    </source>
</evidence>
<name>A0A0R3WDA5_TAEAS</name>
<dbReference type="PANTHER" id="PTHR24413">
    <property type="entry name" value="SPECKLE-TYPE POZ PROTEIN"/>
    <property type="match status" value="1"/>
</dbReference>
<dbReference type="InterPro" id="IPR011333">
    <property type="entry name" value="SKP1/BTB/POZ_sf"/>
</dbReference>
<dbReference type="Gene3D" id="3.30.710.10">
    <property type="entry name" value="Potassium Channel Kv1.1, Chain A"/>
    <property type="match status" value="1"/>
</dbReference>
<dbReference type="Proteomes" id="UP000282613">
    <property type="component" value="Unassembled WGS sequence"/>
</dbReference>
<proteinExistence type="predicted"/>
<reference evidence="4" key="1">
    <citation type="submission" date="2016-04" db="UniProtKB">
        <authorList>
            <consortium name="WormBaseParasite"/>
        </authorList>
    </citation>
    <scope>IDENTIFICATION</scope>
</reference>
<dbReference type="SMART" id="SM00225">
    <property type="entry name" value="BTB"/>
    <property type="match status" value="1"/>
</dbReference>
<sequence length="418" mass="46831">MIRRESRQTCTHNTTDIAIQATDETSSSDKEKEKDEEVYDFREPFLFSDMVLLVEDERLHCHRAILSLYSPVFKAMFQSRFEETSSNQVSLPKDDAETVRELLRHLYTPGGCDMDREVIPLGELGSGHIIYWVKESSQKSKRERKEGVPLFKDVSTLLQFPSLPLGQGAAAQRLLPLIHRFQIDSLITTAERTMTFSMTDSLAPKMLALADMYQLSHLKQAAIDACTRLDMKRMSEALEETPLSAELKAIIFEKRVLLLEKAITDIERSFSQSCIRMESKLERVFTNHCQIHSKPLSTTTVPVSIQLTNAPTGDTDRLLIRPVEANAQDSTSTANVRLTTRVLQSNASDVDIPRSSELVDITPGSSSGVATALVEVPAVCENCVERISTHIKDLCRRALHKAQFVPYKPTVITSTSSA</sequence>
<dbReference type="AlphaFoldDB" id="A0A0R3WDA5"/>
<organism evidence="4">
    <name type="scientific">Taenia asiatica</name>
    <name type="common">Asian tapeworm</name>
    <dbReference type="NCBI Taxonomy" id="60517"/>
    <lineage>
        <taxon>Eukaryota</taxon>
        <taxon>Metazoa</taxon>
        <taxon>Spiralia</taxon>
        <taxon>Lophotrochozoa</taxon>
        <taxon>Platyhelminthes</taxon>
        <taxon>Cestoda</taxon>
        <taxon>Eucestoda</taxon>
        <taxon>Cyclophyllidea</taxon>
        <taxon>Taeniidae</taxon>
        <taxon>Taenia</taxon>
    </lineage>
</organism>
<dbReference type="WBParaSite" id="TASK_0000873901-mRNA-1">
    <property type="protein sequence ID" value="TASK_0000873901-mRNA-1"/>
    <property type="gene ID" value="TASK_0000873901"/>
</dbReference>
<accession>A0A0R3WDA5</accession>
<dbReference type="OrthoDB" id="437903at2759"/>